<dbReference type="Proteomes" id="UP000233375">
    <property type="component" value="Unassembled WGS sequence"/>
</dbReference>
<dbReference type="InterPro" id="IPR000086">
    <property type="entry name" value="NUDIX_hydrolase_dom"/>
</dbReference>
<dbReference type="SUPFAM" id="SSF55811">
    <property type="entry name" value="Nudix"/>
    <property type="match status" value="1"/>
</dbReference>
<gene>
    <name evidence="3" type="ORF">CWS01_21345</name>
</gene>
<evidence type="ECO:0000313" key="3">
    <source>
        <dbReference type="EMBL" id="PKG21635.1"/>
    </source>
</evidence>
<dbReference type="RefSeq" id="WP_101179484.1">
    <property type="nucleotide sequence ID" value="NZ_PISE01000067.1"/>
</dbReference>
<dbReference type="PANTHER" id="PTHR43736">
    <property type="entry name" value="ADP-RIBOSE PYROPHOSPHATASE"/>
    <property type="match status" value="1"/>
</dbReference>
<dbReference type="PROSITE" id="PS51462">
    <property type="entry name" value="NUDIX"/>
    <property type="match status" value="1"/>
</dbReference>
<accession>A0A2N0YWK5</accession>
<dbReference type="InterPro" id="IPR015797">
    <property type="entry name" value="NUDIX_hydrolase-like_dom_sf"/>
</dbReference>
<dbReference type="OrthoDB" id="9786141at2"/>
<comment type="similarity">
    <text evidence="1">Belongs to the Nudix hydrolase family.</text>
</comment>
<proteinExistence type="inferred from homology"/>
<dbReference type="CDD" id="cd18873">
    <property type="entry name" value="NUDIX_NadM_like"/>
    <property type="match status" value="1"/>
</dbReference>
<evidence type="ECO:0000313" key="4">
    <source>
        <dbReference type="Proteomes" id="UP000233375"/>
    </source>
</evidence>
<sequence>MAEDFVKHEDALKEYDVKAFRTPDGYTSDNVIFTIVKDKEAKYGRILKVMLIKRAMKNKEGKPNIEGGKWALPGGFIDPEESAYEAAKRELEEETKVKNIHIKKLDTYEKLGRDKRGWMITKAHYAVVPEYQLSKRQAGDDAQEVELFDVDEVFKLPLAFDHELIIKDALELIKLDMVETTLAKEFLPKEFTLSELRSVILSVSEEIANEVVKSEPFFWRKAPKFPFLELAKDEEGSPKTIIVERAKTRLYKYIESRPIDKSIYK</sequence>
<protein>
    <submittedName>
        <fullName evidence="3">ADP-ribose pyrophosphatase</fullName>
    </submittedName>
</protein>
<dbReference type="EMBL" id="PISE01000067">
    <property type="protein sequence ID" value="PKG21635.1"/>
    <property type="molecule type" value="Genomic_DNA"/>
</dbReference>
<organism evidence="3 4">
    <name type="scientific">Niallia nealsonii</name>
    <dbReference type="NCBI Taxonomy" id="115979"/>
    <lineage>
        <taxon>Bacteria</taxon>
        <taxon>Bacillati</taxon>
        <taxon>Bacillota</taxon>
        <taxon>Bacilli</taxon>
        <taxon>Bacillales</taxon>
        <taxon>Bacillaceae</taxon>
        <taxon>Niallia</taxon>
    </lineage>
</organism>
<keyword evidence="4" id="KW-1185">Reference proteome</keyword>
<name>A0A2N0YWK5_9BACI</name>
<reference evidence="3 4" key="1">
    <citation type="journal article" date="2003" name="Int. J. Syst. Evol. Microbiol.">
        <title>Bacillus nealsonii sp. nov., isolated from a spacecraft-assembly facility, whose spores are gamma-radiation resistant.</title>
        <authorList>
            <person name="Venkateswaran K."/>
            <person name="Kempf M."/>
            <person name="Chen F."/>
            <person name="Satomi M."/>
            <person name="Nicholson W."/>
            <person name="Kern R."/>
        </authorList>
    </citation>
    <scope>NUCLEOTIDE SEQUENCE [LARGE SCALE GENOMIC DNA]</scope>
    <source>
        <strain evidence="3 4">FO-92</strain>
    </source>
</reference>
<evidence type="ECO:0000256" key="1">
    <source>
        <dbReference type="ARBA" id="ARBA00005582"/>
    </source>
</evidence>
<dbReference type="Gene3D" id="3.90.79.10">
    <property type="entry name" value="Nucleoside Triphosphate Pyrophosphohydrolase"/>
    <property type="match status" value="1"/>
</dbReference>
<dbReference type="AlphaFoldDB" id="A0A2N0YWK5"/>
<comment type="caution">
    <text evidence="3">The sequence shown here is derived from an EMBL/GenBank/DDBJ whole genome shotgun (WGS) entry which is preliminary data.</text>
</comment>
<dbReference type="Pfam" id="PF00293">
    <property type="entry name" value="NUDIX"/>
    <property type="match status" value="1"/>
</dbReference>
<evidence type="ECO:0000259" key="2">
    <source>
        <dbReference type="PROSITE" id="PS51462"/>
    </source>
</evidence>
<dbReference type="PANTHER" id="PTHR43736:SF1">
    <property type="entry name" value="DIHYDRONEOPTERIN TRIPHOSPHATE DIPHOSPHATASE"/>
    <property type="match status" value="1"/>
</dbReference>
<feature type="domain" description="Nudix hydrolase" evidence="2">
    <location>
        <begin position="25"/>
        <end position="170"/>
    </location>
</feature>